<feature type="compositionally biased region" description="Acidic residues" evidence="1">
    <location>
        <begin position="1"/>
        <end position="31"/>
    </location>
</feature>
<dbReference type="AlphaFoldDB" id="A0ABD3H7P0"/>
<accession>A0ABD3H7P0</accession>
<proteinExistence type="predicted"/>
<comment type="caution">
    <text evidence="2">The sequence shown here is derived from an EMBL/GenBank/DDBJ whole genome shotgun (WGS) entry which is preliminary data.</text>
</comment>
<organism evidence="2 3">
    <name type="scientific">Riccia sorocarpa</name>
    <dbReference type="NCBI Taxonomy" id="122646"/>
    <lineage>
        <taxon>Eukaryota</taxon>
        <taxon>Viridiplantae</taxon>
        <taxon>Streptophyta</taxon>
        <taxon>Embryophyta</taxon>
        <taxon>Marchantiophyta</taxon>
        <taxon>Marchantiopsida</taxon>
        <taxon>Marchantiidae</taxon>
        <taxon>Marchantiales</taxon>
        <taxon>Ricciaceae</taxon>
        <taxon>Riccia</taxon>
    </lineage>
</organism>
<keyword evidence="3" id="KW-1185">Reference proteome</keyword>
<dbReference type="Proteomes" id="UP001633002">
    <property type="component" value="Unassembled WGS sequence"/>
</dbReference>
<name>A0ABD3H7P0_9MARC</name>
<gene>
    <name evidence="2" type="ORF">R1sor_013617</name>
</gene>
<protein>
    <submittedName>
        <fullName evidence="2">Uncharacterized protein</fullName>
    </submittedName>
</protein>
<evidence type="ECO:0000256" key="1">
    <source>
        <dbReference type="SAM" id="MobiDB-lite"/>
    </source>
</evidence>
<evidence type="ECO:0000313" key="3">
    <source>
        <dbReference type="Proteomes" id="UP001633002"/>
    </source>
</evidence>
<sequence>MGEEEDDEEEEDGREGEEDEDDAEDVDEDYDDGKTFPYELSAGDLAAAVGDFTRVIYFSTSSTIHRISAHEHPLDLVELERLRLMSYMKERAKTTMEKTHEVVAQAFG</sequence>
<reference evidence="2 3" key="1">
    <citation type="submission" date="2024-09" db="EMBL/GenBank/DDBJ databases">
        <title>Chromosome-scale assembly of Riccia sorocarpa.</title>
        <authorList>
            <person name="Paukszto L."/>
        </authorList>
    </citation>
    <scope>NUCLEOTIDE SEQUENCE [LARGE SCALE GENOMIC DNA]</scope>
    <source>
        <strain evidence="2">LP-2024</strain>
        <tissue evidence="2">Aerial parts of the thallus</tissue>
    </source>
</reference>
<evidence type="ECO:0000313" key="2">
    <source>
        <dbReference type="EMBL" id="KAL3687308.1"/>
    </source>
</evidence>
<dbReference type="EMBL" id="JBJQOH010000004">
    <property type="protein sequence ID" value="KAL3687308.1"/>
    <property type="molecule type" value="Genomic_DNA"/>
</dbReference>
<feature type="region of interest" description="Disordered" evidence="1">
    <location>
        <begin position="1"/>
        <end position="35"/>
    </location>
</feature>